<name>K6YWU9_9ALTE</name>
<protein>
    <recommendedName>
        <fullName evidence="3">Extradiol ring-cleavage dioxygenase LigAB LigA subunit domain-containing protein</fullName>
    </recommendedName>
</protein>
<dbReference type="Proteomes" id="UP000006327">
    <property type="component" value="Unassembled WGS sequence"/>
</dbReference>
<evidence type="ECO:0008006" key="3">
    <source>
        <dbReference type="Google" id="ProtNLM"/>
    </source>
</evidence>
<evidence type="ECO:0000313" key="1">
    <source>
        <dbReference type="EMBL" id="GAC21213.1"/>
    </source>
</evidence>
<sequence length="67" mass="7609">MTKSLVDFLEELDSNAELKEAYLKDPVATATSYGLADADVKIIKNKDWDTVKSKFENLNKDIKVHSY</sequence>
<dbReference type="EMBL" id="BAEO01000062">
    <property type="protein sequence ID" value="GAC21213.1"/>
    <property type="molecule type" value="Genomic_DNA"/>
</dbReference>
<gene>
    <name evidence="1" type="ORF">GARC_4271</name>
</gene>
<evidence type="ECO:0000313" key="2">
    <source>
        <dbReference type="Proteomes" id="UP000006327"/>
    </source>
</evidence>
<comment type="caution">
    <text evidence="1">The sequence shown here is derived from an EMBL/GenBank/DDBJ whole genome shotgun (WGS) entry which is preliminary data.</text>
</comment>
<organism evidence="1 2">
    <name type="scientific">Paraglaciecola arctica BSs20135</name>
    <dbReference type="NCBI Taxonomy" id="493475"/>
    <lineage>
        <taxon>Bacteria</taxon>
        <taxon>Pseudomonadati</taxon>
        <taxon>Pseudomonadota</taxon>
        <taxon>Gammaproteobacteria</taxon>
        <taxon>Alteromonadales</taxon>
        <taxon>Alteromonadaceae</taxon>
        <taxon>Paraglaciecola</taxon>
    </lineage>
</organism>
<reference evidence="1 2" key="1">
    <citation type="journal article" date="2017" name="Antonie Van Leeuwenhoek">
        <title>Rhizobium rhizosphaerae sp. nov., a novel species isolated from rice rhizosphere.</title>
        <authorList>
            <person name="Zhao J.J."/>
            <person name="Zhang J."/>
            <person name="Zhang R.J."/>
            <person name="Zhang C.W."/>
            <person name="Yin H.Q."/>
            <person name="Zhang X.X."/>
        </authorList>
    </citation>
    <scope>NUCLEOTIDE SEQUENCE [LARGE SCALE GENOMIC DNA]</scope>
    <source>
        <strain evidence="1 2">BSs20135</strain>
    </source>
</reference>
<keyword evidence="2" id="KW-1185">Reference proteome</keyword>
<accession>K6YWU9</accession>
<dbReference type="eggNOG" id="ENOG502ZVQH">
    <property type="taxonomic scope" value="Bacteria"/>
</dbReference>
<dbReference type="STRING" id="493475.GARC_4271"/>
<dbReference type="AlphaFoldDB" id="K6YWU9"/>
<proteinExistence type="predicted"/>